<reference evidence="1 2" key="1">
    <citation type="journal article" date="2019" name="Microbiol. Resour. Announc.">
        <title>Complete Genome Sequence of Halomonas sulfidaeris Strain Esulfide1 Isolated from a Metal Sulfide Rock at a Depth of 2,200 Meters, Obtained Using Nanopore Sequencing.</title>
        <authorList>
            <person name="Saito M."/>
            <person name="Nishigata A."/>
            <person name="Galipon J."/>
            <person name="Arakawa K."/>
        </authorList>
    </citation>
    <scope>NUCLEOTIDE SEQUENCE [LARGE SCALE GENOMIC DNA]</scope>
    <source>
        <strain evidence="1 2">ATCC BAA-803</strain>
    </source>
</reference>
<organism evidence="1 2">
    <name type="scientific">Vreelandella sulfidaeris</name>
    <dbReference type="NCBI Taxonomy" id="115553"/>
    <lineage>
        <taxon>Bacteria</taxon>
        <taxon>Pseudomonadati</taxon>
        <taxon>Pseudomonadota</taxon>
        <taxon>Gammaproteobacteria</taxon>
        <taxon>Oceanospirillales</taxon>
        <taxon>Halomonadaceae</taxon>
        <taxon>Vreelandella</taxon>
    </lineage>
</organism>
<evidence type="ECO:0000313" key="1">
    <source>
        <dbReference type="EMBL" id="BBI62859.1"/>
    </source>
</evidence>
<accession>A0A455UF14</accession>
<gene>
    <name evidence="1" type="ORF">HSBAA_41650</name>
</gene>
<dbReference type="EMBL" id="AP019514">
    <property type="protein sequence ID" value="BBI62859.1"/>
    <property type="molecule type" value="Genomic_DNA"/>
</dbReference>
<dbReference type="Proteomes" id="UP000320231">
    <property type="component" value="Chromosome"/>
</dbReference>
<dbReference type="KEGG" id="hsr:HSBAA_41650"/>
<proteinExistence type="predicted"/>
<sequence length="72" mass="7934">MFRVGNGKLLPLRTVAANLAGYTNAFSCMLSQCFGDKLAIVQRVARNDFIGNVMRLAKIVLANDFSEQRLKG</sequence>
<name>A0A455UF14_9GAMM</name>
<dbReference type="AlphaFoldDB" id="A0A455UF14"/>
<protein>
    <submittedName>
        <fullName evidence="1">Uncharacterized protein</fullName>
    </submittedName>
</protein>
<evidence type="ECO:0000313" key="2">
    <source>
        <dbReference type="Proteomes" id="UP000320231"/>
    </source>
</evidence>